<reference evidence="2 3" key="1">
    <citation type="journal article" date="2022" name="Nat. Genet.">
        <title>Improved pea reference genome and pan-genome highlight genomic features and evolutionary characteristics.</title>
        <authorList>
            <person name="Yang T."/>
            <person name="Liu R."/>
            <person name="Luo Y."/>
            <person name="Hu S."/>
            <person name="Wang D."/>
            <person name="Wang C."/>
            <person name="Pandey M.K."/>
            <person name="Ge S."/>
            <person name="Xu Q."/>
            <person name="Li N."/>
            <person name="Li G."/>
            <person name="Huang Y."/>
            <person name="Saxena R.K."/>
            <person name="Ji Y."/>
            <person name="Li M."/>
            <person name="Yan X."/>
            <person name="He Y."/>
            <person name="Liu Y."/>
            <person name="Wang X."/>
            <person name="Xiang C."/>
            <person name="Varshney R.K."/>
            <person name="Ding H."/>
            <person name="Gao S."/>
            <person name="Zong X."/>
        </authorList>
    </citation>
    <scope>NUCLEOTIDE SEQUENCE [LARGE SCALE GENOMIC DNA]</scope>
    <source>
        <strain evidence="2 3">cv. Zhongwan 6</strain>
    </source>
</reference>
<dbReference type="Gramene" id="Psat07G0079400-T1">
    <property type="protein sequence ID" value="KAI5383549.1"/>
    <property type="gene ID" value="KIW84_070794"/>
</dbReference>
<comment type="caution">
    <text evidence="2">The sequence shown here is derived from an EMBL/GenBank/DDBJ whole genome shotgun (WGS) entry which is preliminary data.</text>
</comment>
<keyword evidence="3" id="KW-1185">Reference proteome</keyword>
<protein>
    <submittedName>
        <fullName evidence="2">Uncharacterized protein</fullName>
    </submittedName>
</protein>
<gene>
    <name evidence="2" type="ORF">KIW84_070794</name>
</gene>
<accession>A0A9D4VGM7</accession>
<dbReference type="Proteomes" id="UP001058974">
    <property type="component" value="Chromosome 7"/>
</dbReference>
<sequence length="117" mass="12178">MPAETSRFFEFGRFASTKEDSKKSNSQLISHEGPGTTSPNNSYFNGSPSSPYSGGGGLSWCGGNPALASFMTNQLGIGNNGKSTADGGLQAPYVDPLATVVSVVVTKPVGMHQDLYL</sequence>
<feature type="compositionally biased region" description="Low complexity" evidence="1">
    <location>
        <begin position="38"/>
        <end position="52"/>
    </location>
</feature>
<evidence type="ECO:0000313" key="3">
    <source>
        <dbReference type="Proteomes" id="UP001058974"/>
    </source>
</evidence>
<evidence type="ECO:0000256" key="1">
    <source>
        <dbReference type="SAM" id="MobiDB-lite"/>
    </source>
</evidence>
<proteinExistence type="predicted"/>
<dbReference type="EMBL" id="JAMSHJ010000007">
    <property type="protein sequence ID" value="KAI5383549.1"/>
    <property type="molecule type" value="Genomic_DNA"/>
</dbReference>
<evidence type="ECO:0000313" key="2">
    <source>
        <dbReference type="EMBL" id="KAI5383549.1"/>
    </source>
</evidence>
<organism evidence="2 3">
    <name type="scientific">Pisum sativum</name>
    <name type="common">Garden pea</name>
    <name type="synonym">Lathyrus oleraceus</name>
    <dbReference type="NCBI Taxonomy" id="3888"/>
    <lineage>
        <taxon>Eukaryota</taxon>
        <taxon>Viridiplantae</taxon>
        <taxon>Streptophyta</taxon>
        <taxon>Embryophyta</taxon>
        <taxon>Tracheophyta</taxon>
        <taxon>Spermatophyta</taxon>
        <taxon>Magnoliopsida</taxon>
        <taxon>eudicotyledons</taxon>
        <taxon>Gunneridae</taxon>
        <taxon>Pentapetalae</taxon>
        <taxon>rosids</taxon>
        <taxon>fabids</taxon>
        <taxon>Fabales</taxon>
        <taxon>Fabaceae</taxon>
        <taxon>Papilionoideae</taxon>
        <taxon>50 kb inversion clade</taxon>
        <taxon>NPAAA clade</taxon>
        <taxon>Hologalegina</taxon>
        <taxon>IRL clade</taxon>
        <taxon>Fabeae</taxon>
        <taxon>Lathyrus</taxon>
    </lineage>
</organism>
<feature type="region of interest" description="Disordered" evidence="1">
    <location>
        <begin position="1"/>
        <end position="52"/>
    </location>
</feature>
<dbReference type="AlphaFoldDB" id="A0A9D4VGM7"/>
<name>A0A9D4VGM7_PEA</name>